<evidence type="ECO:0000313" key="3">
    <source>
        <dbReference type="Proteomes" id="UP001066276"/>
    </source>
</evidence>
<organism evidence="2 3">
    <name type="scientific">Pleurodeles waltl</name>
    <name type="common">Iberian ribbed newt</name>
    <dbReference type="NCBI Taxonomy" id="8319"/>
    <lineage>
        <taxon>Eukaryota</taxon>
        <taxon>Metazoa</taxon>
        <taxon>Chordata</taxon>
        <taxon>Craniata</taxon>
        <taxon>Vertebrata</taxon>
        <taxon>Euteleostomi</taxon>
        <taxon>Amphibia</taxon>
        <taxon>Batrachia</taxon>
        <taxon>Caudata</taxon>
        <taxon>Salamandroidea</taxon>
        <taxon>Salamandridae</taxon>
        <taxon>Pleurodelinae</taxon>
        <taxon>Pleurodeles</taxon>
    </lineage>
</organism>
<sequence length="165" mass="17808">MGGGTCQAGARRVTLQAGLGAQQTVTRRRGSGGIRWHPSNQARVLPVPRRGRCRLGSFDNFLFWTPALCDQRCCRPPNPRKKARSEESPASGPRMMKGPILQGLRGNPSSVVLQSASAAVNTGRLCPRGKQCTTVSYMVGLRSLGAANNKKEDLSKRKHDGLRVG</sequence>
<evidence type="ECO:0000256" key="1">
    <source>
        <dbReference type="SAM" id="MobiDB-lite"/>
    </source>
</evidence>
<dbReference type="AlphaFoldDB" id="A0AAV7N0J7"/>
<dbReference type="EMBL" id="JANPWB010000013">
    <property type="protein sequence ID" value="KAJ1108169.1"/>
    <property type="molecule type" value="Genomic_DNA"/>
</dbReference>
<name>A0AAV7N0J7_PLEWA</name>
<accession>A0AAV7N0J7</accession>
<protein>
    <submittedName>
        <fullName evidence="2">Uncharacterized protein</fullName>
    </submittedName>
</protein>
<evidence type="ECO:0000313" key="2">
    <source>
        <dbReference type="EMBL" id="KAJ1108169.1"/>
    </source>
</evidence>
<feature type="region of interest" description="Disordered" evidence="1">
    <location>
        <begin position="75"/>
        <end position="96"/>
    </location>
</feature>
<reference evidence="2" key="1">
    <citation type="journal article" date="2022" name="bioRxiv">
        <title>Sequencing and chromosome-scale assembly of the giantPleurodeles waltlgenome.</title>
        <authorList>
            <person name="Brown T."/>
            <person name="Elewa A."/>
            <person name="Iarovenko S."/>
            <person name="Subramanian E."/>
            <person name="Araus A.J."/>
            <person name="Petzold A."/>
            <person name="Susuki M."/>
            <person name="Suzuki K.-i.T."/>
            <person name="Hayashi T."/>
            <person name="Toyoda A."/>
            <person name="Oliveira C."/>
            <person name="Osipova E."/>
            <person name="Leigh N.D."/>
            <person name="Simon A."/>
            <person name="Yun M.H."/>
        </authorList>
    </citation>
    <scope>NUCLEOTIDE SEQUENCE</scope>
    <source>
        <strain evidence="2">20211129_DDA</strain>
        <tissue evidence="2">Liver</tissue>
    </source>
</reference>
<dbReference type="Proteomes" id="UP001066276">
    <property type="component" value="Chromosome 9"/>
</dbReference>
<keyword evidence="3" id="KW-1185">Reference proteome</keyword>
<proteinExistence type="predicted"/>
<gene>
    <name evidence="2" type="ORF">NDU88_005551</name>
</gene>
<comment type="caution">
    <text evidence="2">The sequence shown here is derived from an EMBL/GenBank/DDBJ whole genome shotgun (WGS) entry which is preliminary data.</text>
</comment>